<dbReference type="EMBL" id="JAAWVO010055125">
    <property type="protein sequence ID" value="MBN3321467.1"/>
    <property type="molecule type" value="Genomic_DNA"/>
</dbReference>
<feature type="non-terminal residue" evidence="17">
    <location>
        <position position="379"/>
    </location>
</feature>
<keyword evidence="7 14" id="KW-0175">Coiled coil</keyword>
<dbReference type="PANTHER" id="PTHR45616">
    <property type="entry name" value="GATA-TYPE DOMAIN-CONTAINING PROTEIN"/>
    <property type="match status" value="1"/>
</dbReference>
<keyword evidence="8" id="KW-0539">Nucleus</keyword>
<evidence type="ECO:0000256" key="5">
    <source>
        <dbReference type="ARBA" id="ARBA00022744"/>
    </source>
</evidence>
<keyword evidence="18" id="KW-1185">Reference proteome</keyword>
<keyword evidence="6 13" id="KW-0403">Intermediate filament</keyword>
<evidence type="ECO:0000256" key="11">
    <source>
        <dbReference type="ARBA" id="ARBA00042886"/>
    </source>
</evidence>
<comment type="function">
    <text evidence="9">Together with KRT19, helps to link the contractile apparatus to dystrophin at the costameres of striated muscle.</text>
</comment>
<evidence type="ECO:0000256" key="4">
    <source>
        <dbReference type="ARBA" id="ARBA00022490"/>
    </source>
</evidence>
<evidence type="ECO:0000256" key="1">
    <source>
        <dbReference type="ARBA" id="ARBA00004109"/>
    </source>
</evidence>
<proteinExistence type="inferred from homology"/>
<evidence type="ECO:0000313" key="17">
    <source>
        <dbReference type="EMBL" id="MBN3321467.1"/>
    </source>
</evidence>
<reference evidence="17" key="1">
    <citation type="journal article" date="2021" name="Cell">
        <title>Tracing the genetic footprints of vertebrate landing in non-teleost ray-finned fishes.</title>
        <authorList>
            <person name="Bi X."/>
            <person name="Wang K."/>
            <person name="Yang L."/>
            <person name="Pan H."/>
            <person name="Jiang H."/>
            <person name="Wei Q."/>
            <person name="Fang M."/>
            <person name="Yu H."/>
            <person name="Zhu C."/>
            <person name="Cai Y."/>
            <person name="He Y."/>
            <person name="Gan X."/>
            <person name="Zeng H."/>
            <person name="Yu D."/>
            <person name="Zhu Y."/>
            <person name="Jiang H."/>
            <person name="Qiu Q."/>
            <person name="Yang H."/>
            <person name="Zhang Y.E."/>
            <person name="Wang W."/>
            <person name="Zhu M."/>
            <person name="He S."/>
            <person name="Zhang G."/>
        </authorList>
    </citation>
    <scope>NUCLEOTIDE SEQUENCE</scope>
    <source>
        <strain evidence="17">Allg_001</strain>
    </source>
</reference>
<evidence type="ECO:0000256" key="13">
    <source>
        <dbReference type="RuleBase" id="RU000685"/>
    </source>
</evidence>
<feature type="coiled-coil region" evidence="14">
    <location>
        <begin position="238"/>
        <end position="358"/>
    </location>
</feature>
<evidence type="ECO:0000259" key="16">
    <source>
        <dbReference type="PROSITE" id="PS51842"/>
    </source>
</evidence>
<feature type="coiled-coil region" evidence="14">
    <location>
        <begin position="73"/>
        <end position="205"/>
    </location>
</feature>
<protein>
    <recommendedName>
        <fullName evidence="10">Keratin, type II cytoskeletal 8</fullName>
    </recommendedName>
    <alternativeName>
        <fullName evidence="12">Cytokeratin-8</fullName>
    </alternativeName>
    <alternativeName>
        <fullName evidence="11">Keratin-8</fullName>
    </alternativeName>
</protein>
<evidence type="ECO:0000256" key="12">
    <source>
        <dbReference type="ARBA" id="ARBA00042964"/>
    </source>
</evidence>
<dbReference type="PRINTS" id="PR01276">
    <property type="entry name" value="TYPE2KERATIN"/>
</dbReference>
<dbReference type="Proteomes" id="UP000736164">
    <property type="component" value="Unassembled WGS sequence"/>
</dbReference>
<dbReference type="SUPFAM" id="SSF64593">
    <property type="entry name" value="Intermediate filament protein, coiled coil region"/>
    <property type="match status" value="3"/>
</dbReference>
<evidence type="ECO:0000256" key="2">
    <source>
        <dbReference type="ARBA" id="ARBA00004496"/>
    </source>
</evidence>
<dbReference type="PROSITE" id="PS51842">
    <property type="entry name" value="IF_ROD_2"/>
    <property type="match status" value="1"/>
</dbReference>
<comment type="similarity">
    <text evidence="13">Belongs to the intermediate filament family.</text>
</comment>
<dbReference type="InterPro" id="IPR039008">
    <property type="entry name" value="IF_rod_dom"/>
</dbReference>
<comment type="caution">
    <text evidence="17">The sequence shown here is derived from an EMBL/GenBank/DDBJ whole genome shotgun (WGS) entry which is preliminary data.</text>
</comment>
<dbReference type="Gene3D" id="1.20.5.1160">
    <property type="entry name" value="Vasodilator-stimulated phosphoprotein"/>
    <property type="match status" value="1"/>
</dbReference>
<dbReference type="SMART" id="SM01391">
    <property type="entry name" value="Filament"/>
    <property type="match status" value="1"/>
</dbReference>
<dbReference type="GO" id="GO:0016363">
    <property type="term" value="C:nuclear matrix"/>
    <property type="evidence" value="ECO:0007669"/>
    <property type="project" value="UniProtKB-SubCell"/>
</dbReference>
<name>A0A8J7NX98_ATRSP</name>
<dbReference type="GO" id="GO:0005737">
    <property type="term" value="C:cytoplasm"/>
    <property type="evidence" value="ECO:0007669"/>
    <property type="project" value="UniProtKB-SubCell"/>
</dbReference>
<dbReference type="FunFam" id="1.20.5.170:FF:000004">
    <property type="entry name" value="Keratin, type II cytoskeletal 5"/>
    <property type="match status" value="1"/>
</dbReference>
<evidence type="ECO:0000256" key="6">
    <source>
        <dbReference type="ARBA" id="ARBA00022754"/>
    </source>
</evidence>
<evidence type="ECO:0000256" key="15">
    <source>
        <dbReference type="SAM" id="MobiDB-lite"/>
    </source>
</evidence>
<dbReference type="Gene3D" id="1.20.5.500">
    <property type="entry name" value="Single helix bin"/>
    <property type="match status" value="1"/>
</dbReference>
<dbReference type="InterPro" id="IPR018039">
    <property type="entry name" value="IF_conserved"/>
</dbReference>
<dbReference type="Gene3D" id="1.20.5.170">
    <property type="match status" value="1"/>
</dbReference>
<comment type="subcellular location">
    <subcellularLocation>
        <location evidence="2">Cytoplasm</location>
    </subcellularLocation>
    <subcellularLocation>
        <location evidence="1">Nucleus matrix</location>
    </subcellularLocation>
    <subcellularLocation>
        <location evidence="3">Nucleus</location>
        <location evidence="3">Nucleoplasm</location>
    </subcellularLocation>
</comment>
<dbReference type="GO" id="GO:0005654">
    <property type="term" value="C:nucleoplasm"/>
    <property type="evidence" value="ECO:0007669"/>
    <property type="project" value="UniProtKB-SubCell"/>
</dbReference>
<feature type="non-terminal residue" evidence="17">
    <location>
        <position position="1"/>
    </location>
</feature>
<evidence type="ECO:0000256" key="14">
    <source>
        <dbReference type="SAM" id="Coils"/>
    </source>
</evidence>
<evidence type="ECO:0000313" key="18">
    <source>
        <dbReference type="Proteomes" id="UP000736164"/>
    </source>
</evidence>
<evidence type="ECO:0000256" key="10">
    <source>
        <dbReference type="ARBA" id="ARBA00039429"/>
    </source>
</evidence>
<evidence type="ECO:0000256" key="8">
    <source>
        <dbReference type="ARBA" id="ARBA00023242"/>
    </source>
</evidence>
<keyword evidence="5" id="KW-0416">Keratin</keyword>
<evidence type="ECO:0000256" key="7">
    <source>
        <dbReference type="ARBA" id="ARBA00023054"/>
    </source>
</evidence>
<sequence>MAYSRRPYSARSFSSQSYTPTSRANAPRANSQFSLRGGYPAINRSPSAHVLNSPSSEIDPQIHQIKNKEKDDIKGLNDKFAGFIEKVRDLEKQNKILETRLHILQERDNYKSNADQIADEYRNNLRNQINGLAQDRKKLERELVRIQGQVEDHKNKYEDEINRRTELENDFVITKKDVDDAYLQKVELELNLESLMDELDYLKKMYDEDIRELRSQINNTSVVLEMDNNRGLDMNHIVQEVRAQYEEIAARSREEAEQWNKKKFNDMTSEAGKYEKELRDLKKDIADLIRLIQRLNSEADAMKRQRASLENAIAEAEEQGQGAVADAKEQIRELEEALKKAKQDMARQIREYQDLMNLKLAMDIEIATYKKLLEGEEMR</sequence>
<dbReference type="GO" id="GO:0045095">
    <property type="term" value="C:keratin filament"/>
    <property type="evidence" value="ECO:0007669"/>
    <property type="project" value="InterPro"/>
</dbReference>
<dbReference type="AlphaFoldDB" id="A0A8J7NX98"/>
<dbReference type="InterPro" id="IPR003054">
    <property type="entry name" value="Keratin_II"/>
</dbReference>
<dbReference type="Pfam" id="PF00038">
    <property type="entry name" value="Filament"/>
    <property type="match status" value="1"/>
</dbReference>
<feature type="region of interest" description="Disordered" evidence="15">
    <location>
        <begin position="1"/>
        <end position="36"/>
    </location>
</feature>
<dbReference type="FunFam" id="1.20.5.1160:FF:000001">
    <property type="entry name" value="Keratin type II"/>
    <property type="match status" value="1"/>
</dbReference>
<gene>
    <name evidence="17" type="primary">Ion3</name>
    <name evidence="17" type="ORF">GTO95_0004324</name>
</gene>
<accession>A0A8J7NX98</accession>
<dbReference type="PANTHER" id="PTHR45616:SF26">
    <property type="entry name" value="KERATIN, TYPE II CYTOSKELETAL 8"/>
    <property type="match status" value="1"/>
</dbReference>
<feature type="compositionally biased region" description="Polar residues" evidence="15">
    <location>
        <begin position="11"/>
        <end position="34"/>
    </location>
</feature>
<evidence type="ECO:0000256" key="3">
    <source>
        <dbReference type="ARBA" id="ARBA00004642"/>
    </source>
</evidence>
<feature type="domain" description="IF rod" evidence="16">
    <location>
        <begin position="69"/>
        <end position="379"/>
    </location>
</feature>
<evidence type="ECO:0000256" key="9">
    <source>
        <dbReference type="ARBA" id="ARBA00037766"/>
    </source>
</evidence>
<organism evidence="17 18">
    <name type="scientific">Atractosteus spatula</name>
    <name type="common">Alligator gar</name>
    <name type="synonym">Lepisosteus spatula</name>
    <dbReference type="NCBI Taxonomy" id="7917"/>
    <lineage>
        <taxon>Eukaryota</taxon>
        <taxon>Metazoa</taxon>
        <taxon>Chordata</taxon>
        <taxon>Craniata</taxon>
        <taxon>Vertebrata</taxon>
        <taxon>Euteleostomi</taxon>
        <taxon>Actinopterygii</taxon>
        <taxon>Neopterygii</taxon>
        <taxon>Holostei</taxon>
        <taxon>Semionotiformes</taxon>
        <taxon>Lepisosteidae</taxon>
        <taxon>Atractosteus</taxon>
    </lineage>
</organism>
<dbReference type="PROSITE" id="PS00226">
    <property type="entry name" value="IF_ROD_1"/>
    <property type="match status" value="1"/>
</dbReference>
<keyword evidence="4" id="KW-0963">Cytoplasm</keyword>